<evidence type="ECO:0008006" key="3">
    <source>
        <dbReference type="Google" id="ProtNLM"/>
    </source>
</evidence>
<name>A0ABX0QN86_9BACT</name>
<accession>A0ABX0QN86</accession>
<organism evidence="1 2">
    <name type="scientific">Fibrivirga algicola</name>
    <dbReference type="NCBI Taxonomy" id="2950420"/>
    <lineage>
        <taxon>Bacteria</taxon>
        <taxon>Pseudomonadati</taxon>
        <taxon>Bacteroidota</taxon>
        <taxon>Cytophagia</taxon>
        <taxon>Cytophagales</taxon>
        <taxon>Spirosomataceae</taxon>
        <taxon>Fibrivirga</taxon>
    </lineage>
</organism>
<evidence type="ECO:0000313" key="2">
    <source>
        <dbReference type="Proteomes" id="UP000606008"/>
    </source>
</evidence>
<gene>
    <name evidence="1" type="ORF">F7231_15500</name>
</gene>
<keyword evidence="2" id="KW-1185">Reference proteome</keyword>
<proteinExistence type="predicted"/>
<reference evidence="2" key="1">
    <citation type="submission" date="2019-09" db="EMBL/GenBank/DDBJ databases">
        <authorList>
            <person name="Jung D.-H."/>
        </authorList>
    </citation>
    <scope>NUCLEOTIDE SEQUENCE [LARGE SCALE GENOMIC DNA]</scope>
    <source>
        <strain evidence="2">JA-25</strain>
    </source>
</reference>
<dbReference type="EMBL" id="WAEL01000005">
    <property type="protein sequence ID" value="NID11579.1"/>
    <property type="molecule type" value="Genomic_DNA"/>
</dbReference>
<reference evidence="2" key="2">
    <citation type="submission" date="2023-07" db="EMBL/GenBank/DDBJ databases">
        <authorList>
            <person name="Jung D.-H."/>
        </authorList>
    </citation>
    <scope>NUCLEOTIDE SEQUENCE [LARGE SCALE GENOMIC DNA]</scope>
    <source>
        <strain evidence="2">JA-25</strain>
    </source>
</reference>
<dbReference type="PROSITE" id="PS51257">
    <property type="entry name" value="PROKAR_LIPOPROTEIN"/>
    <property type="match status" value="1"/>
</dbReference>
<sequence length="91" mass="10540">MKNNTLRHTLMGLLLIFALASCGPSYVGVRTGPGYGYYGPRPYAAPYYGYRRAPVYVAPPRVYSRAPRYYRSPNYSYRYNNPRVYNGGRRR</sequence>
<dbReference type="Proteomes" id="UP000606008">
    <property type="component" value="Unassembled WGS sequence"/>
</dbReference>
<protein>
    <recommendedName>
        <fullName evidence="3">Lipoprotein</fullName>
    </recommendedName>
</protein>
<comment type="caution">
    <text evidence="1">The sequence shown here is derived from an EMBL/GenBank/DDBJ whole genome shotgun (WGS) entry which is preliminary data.</text>
</comment>
<evidence type="ECO:0000313" key="1">
    <source>
        <dbReference type="EMBL" id="NID11579.1"/>
    </source>
</evidence>